<dbReference type="RefSeq" id="WP_128442898.1">
    <property type="nucleotide sequence ID" value="NZ_SBIP01000002.1"/>
</dbReference>
<name>A0A3S3RII7_9HYPH</name>
<dbReference type="SUPFAM" id="SSF103481">
    <property type="entry name" value="Multidrug resistance efflux transporter EmrE"/>
    <property type="match status" value="2"/>
</dbReference>
<feature type="transmembrane region" description="Helical" evidence="1">
    <location>
        <begin position="148"/>
        <end position="168"/>
    </location>
</feature>
<comment type="caution">
    <text evidence="3">The sequence shown here is derived from an EMBL/GenBank/DDBJ whole genome shotgun (WGS) entry which is preliminary data.</text>
</comment>
<accession>A0A3S3RII7</accession>
<dbReference type="PANTHER" id="PTHR22911:SF135">
    <property type="entry name" value="BLR4310 PROTEIN"/>
    <property type="match status" value="1"/>
</dbReference>
<keyword evidence="1" id="KW-0472">Membrane</keyword>
<feature type="domain" description="EamA" evidence="2">
    <location>
        <begin position="8"/>
        <end position="140"/>
    </location>
</feature>
<keyword evidence="1" id="KW-1133">Transmembrane helix</keyword>
<sequence length="289" mass="29868">MKLQPHVLGLILIFVSTVVLSTAGLMARLVVLDSVTIVFWRGLAGGLALLVVLFIGSPKHGFRQFSSMKWPALLVAAVTAIGMTFFIAALKATSVAHVSIIFATCPFVSAGLGLILLGERPGRSALLASIVALAGVVFMVGVGEAGGLLGDLFAFAMTVSVALTTVLVRRYPEQPVMPSAALAAIFSALAALPFAEPLAASGRDILIVACFGILGFALGISLLLSGARLLSPVETALIGSLDAPLAPLWVWLFLGEHVDYATMIGGGIVMGAVACHVGGDMRRRTVTCT</sequence>
<feature type="transmembrane region" description="Helical" evidence="1">
    <location>
        <begin position="260"/>
        <end position="279"/>
    </location>
</feature>
<dbReference type="GO" id="GO:0016020">
    <property type="term" value="C:membrane"/>
    <property type="evidence" value="ECO:0007669"/>
    <property type="project" value="InterPro"/>
</dbReference>
<feature type="transmembrane region" description="Helical" evidence="1">
    <location>
        <begin position="37"/>
        <end position="58"/>
    </location>
</feature>
<evidence type="ECO:0000259" key="2">
    <source>
        <dbReference type="Pfam" id="PF00892"/>
    </source>
</evidence>
<protein>
    <submittedName>
        <fullName evidence="3">DMT family transporter</fullName>
    </submittedName>
</protein>
<feature type="domain" description="EamA" evidence="2">
    <location>
        <begin position="149"/>
        <end position="274"/>
    </location>
</feature>
<evidence type="ECO:0000313" key="3">
    <source>
        <dbReference type="EMBL" id="RWX78923.1"/>
    </source>
</evidence>
<feature type="transmembrane region" description="Helical" evidence="1">
    <location>
        <begin position="96"/>
        <end position="117"/>
    </location>
</feature>
<organism evidence="3 4">
    <name type="scientific">Neorhizobium lilium</name>
    <dbReference type="NCBI Taxonomy" id="2503024"/>
    <lineage>
        <taxon>Bacteria</taxon>
        <taxon>Pseudomonadati</taxon>
        <taxon>Pseudomonadota</taxon>
        <taxon>Alphaproteobacteria</taxon>
        <taxon>Hyphomicrobiales</taxon>
        <taxon>Rhizobiaceae</taxon>
        <taxon>Rhizobium/Agrobacterium group</taxon>
        <taxon>Neorhizobium</taxon>
    </lineage>
</organism>
<gene>
    <name evidence="3" type="ORF">EPK99_10120</name>
</gene>
<reference evidence="3 4" key="1">
    <citation type="submission" date="2019-01" db="EMBL/GenBank/DDBJ databases">
        <title>The draft genome of Rhizobium sp. 24NR.</title>
        <authorList>
            <person name="Liu L."/>
            <person name="Liang L."/>
            <person name="Shi S."/>
            <person name="Xu L."/>
            <person name="Wang X."/>
            <person name="Li L."/>
            <person name="Zhang X."/>
        </authorList>
    </citation>
    <scope>NUCLEOTIDE SEQUENCE [LARGE SCALE GENOMIC DNA]</scope>
    <source>
        <strain evidence="3 4">24NR</strain>
    </source>
</reference>
<dbReference type="Pfam" id="PF00892">
    <property type="entry name" value="EamA"/>
    <property type="match status" value="2"/>
</dbReference>
<dbReference type="Proteomes" id="UP000287687">
    <property type="component" value="Unassembled WGS sequence"/>
</dbReference>
<keyword evidence="1" id="KW-0812">Transmembrane</keyword>
<feature type="transmembrane region" description="Helical" evidence="1">
    <location>
        <begin position="180"/>
        <end position="199"/>
    </location>
</feature>
<evidence type="ECO:0000256" key="1">
    <source>
        <dbReference type="SAM" id="Phobius"/>
    </source>
</evidence>
<dbReference type="PANTHER" id="PTHR22911">
    <property type="entry name" value="ACYL-MALONYL CONDENSING ENZYME-RELATED"/>
    <property type="match status" value="1"/>
</dbReference>
<feature type="transmembrane region" description="Helical" evidence="1">
    <location>
        <begin position="205"/>
        <end position="224"/>
    </location>
</feature>
<evidence type="ECO:0000313" key="4">
    <source>
        <dbReference type="Proteomes" id="UP000287687"/>
    </source>
</evidence>
<keyword evidence="4" id="KW-1185">Reference proteome</keyword>
<proteinExistence type="predicted"/>
<dbReference type="OrthoDB" id="8690132at2"/>
<feature type="transmembrane region" description="Helical" evidence="1">
    <location>
        <begin position="124"/>
        <end position="142"/>
    </location>
</feature>
<feature type="transmembrane region" description="Helical" evidence="1">
    <location>
        <begin position="236"/>
        <end position="254"/>
    </location>
</feature>
<feature type="transmembrane region" description="Helical" evidence="1">
    <location>
        <begin position="7"/>
        <end position="31"/>
    </location>
</feature>
<dbReference type="InterPro" id="IPR037185">
    <property type="entry name" value="EmrE-like"/>
</dbReference>
<dbReference type="AlphaFoldDB" id="A0A3S3RII7"/>
<dbReference type="InterPro" id="IPR000620">
    <property type="entry name" value="EamA_dom"/>
</dbReference>
<feature type="transmembrane region" description="Helical" evidence="1">
    <location>
        <begin position="70"/>
        <end position="90"/>
    </location>
</feature>
<dbReference type="EMBL" id="SBIP01000002">
    <property type="protein sequence ID" value="RWX78923.1"/>
    <property type="molecule type" value="Genomic_DNA"/>
</dbReference>